<dbReference type="EMBL" id="JBHSKS010000003">
    <property type="protein sequence ID" value="MFC5191255.1"/>
    <property type="molecule type" value="Genomic_DNA"/>
</dbReference>
<proteinExistence type="predicted"/>
<evidence type="ECO:0000313" key="2">
    <source>
        <dbReference type="EMBL" id="MFC5191255.1"/>
    </source>
</evidence>
<evidence type="ECO:0000313" key="3">
    <source>
        <dbReference type="Proteomes" id="UP001596163"/>
    </source>
</evidence>
<dbReference type="Proteomes" id="UP001596163">
    <property type="component" value="Unassembled WGS sequence"/>
</dbReference>
<keyword evidence="3" id="KW-1185">Reference proteome</keyword>
<reference evidence="3" key="1">
    <citation type="journal article" date="2019" name="Int. J. Syst. Evol. Microbiol.">
        <title>The Global Catalogue of Microorganisms (GCM) 10K type strain sequencing project: providing services to taxonomists for standard genome sequencing and annotation.</title>
        <authorList>
            <consortium name="The Broad Institute Genomics Platform"/>
            <consortium name="The Broad Institute Genome Sequencing Center for Infectious Disease"/>
            <person name="Wu L."/>
            <person name="Ma J."/>
        </authorList>
    </citation>
    <scope>NUCLEOTIDE SEQUENCE [LARGE SCALE GENOMIC DNA]</scope>
    <source>
        <strain evidence="3">CGMCC 1.7030</strain>
    </source>
</reference>
<dbReference type="RefSeq" id="WP_377913129.1">
    <property type="nucleotide sequence ID" value="NZ_JBHSKS010000003.1"/>
</dbReference>
<protein>
    <submittedName>
        <fullName evidence="2">Uncharacterized protein</fullName>
    </submittedName>
</protein>
<evidence type="ECO:0000256" key="1">
    <source>
        <dbReference type="SAM" id="Phobius"/>
    </source>
</evidence>
<name>A0ABW0BV91_9BACT</name>
<keyword evidence="1" id="KW-0472">Membrane</keyword>
<sequence>MEKLPKLQEFKAPEGYFEGLPDRIIQKSKRERSSIFIRYAAAASVLVTLGIWQFGLINAPTAPLTLEEEALLYIESNQWSSEDVLGLSENPNEILDQIIEDQFGPDDLPLEVEDENWY</sequence>
<comment type="caution">
    <text evidence="2">The sequence shown here is derived from an EMBL/GenBank/DDBJ whole genome shotgun (WGS) entry which is preliminary data.</text>
</comment>
<accession>A0ABW0BV91</accession>
<keyword evidence="1" id="KW-0812">Transmembrane</keyword>
<feature type="transmembrane region" description="Helical" evidence="1">
    <location>
        <begin position="36"/>
        <end position="55"/>
    </location>
</feature>
<organism evidence="2 3">
    <name type="scientific">Algoriphagus aquatilis</name>
    <dbReference type="NCBI Taxonomy" id="490186"/>
    <lineage>
        <taxon>Bacteria</taxon>
        <taxon>Pseudomonadati</taxon>
        <taxon>Bacteroidota</taxon>
        <taxon>Cytophagia</taxon>
        <taxon>Cytophagales</taxon>
        <taxon>Cyclobacteriaceae</taxon>
        <taxon>Algoriphagus</taxon>
    </lineage>
</organism>
<keyword evidence="1" id="KW-1133">Transmembrane helix</keyword>
<gene>
    <name evidence="2" type="ORF">ACFPIK_05720</name>
</gene>